<dbReference type="AlphaFoldDB" id="A0A5B0RDL5"/>
<accession>A0A5B0RDL5</accession>
<keyword evidence="1" id="KW-1133">Transmembrane helix</keyword>
<proteinExistence type="predicted"/>
<organism evidence="2 3">
    <name type="scientific">Puccinia graminis f. sp. tritici</name>
    <dbReference type="NCBI Taxonomy" id="56615"/>
    <lineage>
        <taxon>Eukaryota</taxon>
        <taxon>Fungi</taxon>
        <taxon>Dikarya</taxon>
        <taxon>Basidiomycota</taxon>
        <taxon>Pucciniomycotina</taxon>
        <taxon>Pucciniomycetes</taxon>
        <taxon>Pucciniales</taxon>
        <taxon>Pucciniaceae</taxon>
        <taxon>Puccinia</taxon>
    </lineage>
</organism>
<evidence type="ECO:0000313" key="3">
    <source>
        <dbReference type="Proteomes" id="UP000325313"/>
    </source>
</evidence>
<gene>
    <name evidence="2" type="ORF">PGTUg99_010234</name>
</gene>
<protein>
    <submittedName>
        <fullName evidence="2">Uncharacterized protein</fullName>
    </submittedName>
</protein>
<dbReference type="Proteomes" id="UP000325313">
    <property type="component" value="Unassembled WGS sequence"/>
</dbReference>
<name>A0A5B0RDL5_PUCGR</name>
<evidence type="ECO:0000313" key="2">
    <source>
        <dbReference type="EMBL" id="KAA1122844.1"/>
    </source>
</evidence>
<reference evidence="2 3" key="1">
    <citation type="submission" date="2019-05" db="EMBL/GenBank/DDBJ databases">
        <title>Emergence of the Ug99 lineage of the wheat stem rust pathogen through somatic hybridization.</title>
        <authorList>
            <person name="Li F."/>
            <person name="Upadhyaya N.M."/>
            <person name="Sperschneider J."/>
            <person name="Matny O."/>
            <person name="Nguyen-Phuc H."/>
            <person name="Mago R."/>
            <person name="Raley C."/>
            <person name="Miller M.E."/>
            <person name="Silverstein K.A.T."/>
            <person name="Henningsen E."/>
            <person name="Hirsch C.D."/>
            <person name="Visser B."/>
            <person name="Pretorius Z.A."/>
            <person name="Steffenson B.J."/>
            <person name="Schwessinger B."/>
            <person name="Dodds P.N."/>
            <person name="Figueroa M."/>
        </authorList>
    </citation>
    <scope>NUCLEOTIDE SEQUENCE [LARGE SCALE GENOMIC DNA]</scope>
    <source>
        <strain evidence="2 3">Ug99</strain>
    </source>
</reference>
<keyword evidence="1" id="KW-0812">Transmembrane</keyword>
<sequence>MFFFPDVGEKAAVNYFSSLLDITLIVATFLFAQQHMCGHQPRLNDLLHAISRLFLPMYINRNEHVTPSSCHTVSRLALPPFFSSLLSLSISLSRSISSSVYPSPLHVCVVLSLV</sequence>
<evidence type="ECO:0000256" key="1">
    <source>
        <dbReference type="SAM" id="Phobius"/>
    </source>
</evidence>
<keyword evidence="1" id="KW-0472">Membrane</keyword>
<dbReference type="EMBL" id="VDEP01000215">
    <property type="protein sequence ID" value="KAA1122844.1"/>
    <property type="molecule type" value="Genomic_DNA"/>
</dbReference>
<feature type="transmembrane region" description="Helical" evidence="1">
    <location>
        <begin position="12"/>
        <end position="32"/>
    </location>
</feature>
<comment type="caution">
    <text evidence="2">The sequence shown here is derived from an EMBL/GenBank/DDBJ whole genome shotgun (WGS) entry which is preliminary data.</text>
</comment>